<evidence type="ECO:0000313" key="2">
    <source>
        <dbReference type="Proteomes" id="UP000198263"/>
    </source>
</evidence>
<dbReference type="Proteomes" id="UP000198263">
    <property type="component" value="Unassembled WGS sequence"/>
</dbReference>
<organism evidence="1 2">
    <name type="scientific">Caballeronia concitans</name>
    <dbReference type="NCBI Taxonomy" id="1777133"/>
    <lineage>
        <taxon>Bacteria</taxon>
        <taxon>Pseudomonadati</taxon>
        <taxon>Pseudomonadota</taxon>
        <taxon>Betaproteobacteria</taxon>
        <taxon>Burkholderiales</taxon>
        <taxon>Burkholderiaceae</taxon>
        <taxon>Caballeronia</taxon>
    </lineage>
</organism>
<accession>A0A658QVV8</accession>
<evidence type="ECO:0000313" key="1">
    <source>
        <dbReference type="EMBL" id="SAL27340.1"/>
    </source>
</evidence>
<protein>
    <submittedName>
        <fullName evidence="1">Uncharacterized protein</fullName>
    </submittedName>
</protein>
<comment type="caution">
    <text evidence="1">The sequence shown here is derived from an EMBL/GenBank/DDBJ whole genome shotgun (WGS) entry which is preliminary data.</text>
</comment>
<keyword evidence="2" id="KW-1185">Reference proteome</keyword>
<gene>
    <name evidence="1" type="ORF">AWB72_02160</name>
</gene>
<dbReference type="AlphaFoldDB" id="A0A658QVV8"/>
<sequence length="38" mass="4099">MNAHGRREPDADMYPIAIAIAIAPARLPADDCAARHRA</sequence>
<name>A0A658QVV8_9BURK</name>
<reference evidence="1 2" key="1">
    <citation type="submission" date="2016-01" db="EMBL/GenBank/DDBJ databases">
        <authorList>
            <person name="Peeters C."/>
        </authorList>
    </citation>
    <scope>NUCLEOTIDE SEQUENCE [LARGE SCALE GENOMIC DNA]</scope>
    <source>
        <strain evidence="1">LMG 29315</strain>
    </source>
</reference>
<dbReference type="EMBL" id="FCNV02000003">
    <property type="protein sequence ID" value="SAL27340.1"/>
    <property type="molecule type" value="Genomic_DNA"/>
</dbReference>
<proteinExistence type="predicted"/>